<sequence>MKLASKVFNLSLSLSKQINQSPRSIYPIMTLLLKKLPLSKN</sequence>
<name>A0A6B2LW91_9EUKA</name>
<evidence type="ECO:0000313" key="1">
    <source>
        <dbReference type="EMBL" id="NDV41227.1"/>
    </source>
</evidence>
<dbReference type="AlphaFoldDB" id="A0A6B2LW91"/>
<protein>
    <submittedName>
        <fullName evidence="1">Uncharacterized protein</fullName>
    </submittedName>
</protein>
<proteinExistence type="predicted"/>
<organism evidence="1">
    <name type="scientific">Arcella intermedia</name>
    <dbReference type="NCBI Taxonomy" id="1963864"/>
    <lineage>
        <taxon>Eukaryota</taxon>
        <taxon>Amoebozoa</taxon>
        <taxon>Tubulinea</taxon>
        <taxon>Elardia</taxon>
        <taxon>Arcellinida</taxon>
        <taxon>Sphaerothecina</taxon>
        <taxon>Arcellidae</taxon>
        <taxon>Arcella</taxon>
    </lineage>
</organism>
<accession>A0A6B2LW91</accession>
<reference evidence="1" key="1">
    <citation type="journal article" date="2020" name="J. Eukaryot. Microbiol.">
        <title>De novo Sequencing, Assembly and Annotation of the Transcriptome for the Free-Living Testate Amoeba Arcella intermedia.</title>
        <authorList>
            <person name="Ribeiro G.M."/>
            <person name="Porfirio-Sousa A.L."/>
            <person name="Maurer-Alcala X.X."/>
            <person name="Katz L.A."/>
            <person name="Lahr D.J.G."/>
        </authorList>
    </citation>
    <scope>NUCLEOTIDE SEQUENCE</scope>
</reference>
<dbReference type="EMBL" id="GIBP01012258">
    <property type="protein sequence ID" value="NDV41227.1"/>
    <property type="molecule type" value="Transcribed_RNA"/>
</dbReference>